<dbReference type="PANTHER" id="PTHR43156:SF2">
    <property type="entry name" value="STAGE II SPORULATION PROTEIN E"/>
    <property type="match status" value="1"/>
</dbReference>
<dbReference type="InterPro" id="IPR001932">
    <property type="entry name" value="PPM-type_phosphatase-like_dom"/>
</dbReference>
<dbReference type="SMART" id="SM00448">
    <property type="entry name" value="REC"/>
    <property type="match status" value="1"/>
</dbReference>
<keyword evidence="5" id="KW-1185">Reference proteome</keyword>
<sequence>MEDRPAAMACGDTGPAILLVDDSAAQRKLLRAAVARLGRDIREADSAEAALALCRNRAPDIVISDWMMPGASGLDLCDAIRAEFGAGYVYFIVLTSKVETQDAAEALNRGADDFLSKPVSFDELRARLGAGIRLLGVERELAAKNRLVNETLASMRALHAALDRDLCEARRLQMSLIPQGPRFCGGLRADFMLQSAGHVGGDLVGALALGDAEICVYGIDVSGHGIASALVTARLATWFGGAQSDRTVAVCRLGDDPRLRAPDAVAADLNALILTEIASDHYATLALARIDAATGRGAICLAGHPRPFVLRRNGGIEPVGDGGLPVGLLEGAGYEAVPLTLGPGDRLLIHSDGFTELMGQDGAMLGEDGFAAILERHRHADGPSLLEALKWEVSARIDDAEMPDDISAVLLTRDG</sequence>
<dbReference type="InterPro" id="IPR001789">
    <property type="entry name" value="Sig_transdc_resp-reg_receiver"/>
</dbReference>
<dbReference type="Pfam" id="PF00072">
    <property type="entry name" value="Response_reg"/>
    <property type="match status" value="1"/>
</dbReference>
<accession>A0A4R6A620</accession>
<dbReference type="InterPro" id="IPR011006">
    <property type="entry name" value="CheY-like_superfamily"/>
</dbReference>
<dbReference type="Gene3D" id="3.40.50.2300">
    <property type="match status" value="1"/>
</dbReference>
<dbReference type="Gene3D" id="3.60.40.10">
    <property type="entry name" value="PPM-type phosphatase domain"/>
    <property type="match status" value="1"/>
</dbReference>
<dbReference type="SMART" id="SM00331">
    <property type="entry name" value="PP2C_SIG"/>
    <property type="match status" value="1"/>
</dbReference>
<reference evidence="4 5" key="1">
    <citation type="submission" date="2019-03" db="EMBL/GenBank/DDBJ databases">
        <title>Primorskyibacter sp. SS33 isolated from sediments.</title>
        <authorList>
            <person name="Xunke S."/>
        </authorList>
    </citation>
    <scope>NUCLEOTIDE SEQUENCE [LARGE SCALE GENOMIC DNA]</scope>
    <source>
        <strain evidence="4 5">SS33</strain>
    </source>
</reference>
<dbReference type="InterPro" id="IPR036457">
    <property type="entry name" value="PPM-type-like_dom_sf"/>
</dbReference>
<dbReference type="AlphaFoldDB" id="A0A4R6A620"/>
<dbReference type="EMBL" id="SNAA01000013">
    <property type="protein sequence ID" value="TDL78154.1"/>
    <property type="molecule type" value="Genomic_DNA"/>
</dbReference>
<name>A0A4R6A620_9RHOB</name>
<evidence type="ECO:0000313" key="5">
    <source>
        <dbReference type="Proteomes" id="UP000295701"/>
    </source>
</evidence>
<dbReference type="SUPFAM" id="SSF81606">
    <property type="entry name" value="PP2C-like"/>
    <property type="match status" value="1"/>
</dbReference>
<dbReference type="RefSeq" id="WP_133397278.1">
    <property type="nucleotide sequence ID" value="NZ_SNAA01000013.1"/>
</dbReference>
<feature type="domain" description="Response regulatory" evidence="3">
    <location>
        <begin position="16"/>
        <end position="132"/>
    </location>
</feature>
<dbReference type="CDD" id="cd00156">
    <property type="entry name" value="REC"/>
    <property type="match status" value="1"/>
</dbReference>
<comment type="caution">
    <text evidence="4">The sequence shown here is derived from an EMBL/GenBank/DDBJ whole genome shotgun (WGS) entry which is preliminary data.</text>
</comment>
<evidence type="ECO:0000313" key="4">
    <source>
        <dbReference type="EMBL" id="TDL78154.1"/>
    </source>
</evidence>
<dbReference type="Pfam" id="PF07228">
    <property type="entry name" value="SpoIIE"/>
    <property type="match status" value="1"/>
</dbReference>
<protein>
    <submittedName>
        <fullName evidence="4">Fused response regulator/phosphatase</fullName>
    </submittedName>
</protein>
<dbReference type="PROSITE" id="PS50110">
    <property type="entry name" value="RESPONSE_REGULATORY"/>
    <property type="match status" value="1"/>
</dbReference>
<dbReference type="GO" id="GO:0016791">
    <property type="term" value="F:phosphatase activity"/>
    <property type="evidence" value="ECO:0007669"/>
    <property type="project" value="TreeGrafter"/>
</dbReference>
<evidence type="ECO:0000256" key="1">
    <source>
        <dbReference type="ARBA" id="ARBA00022801"/>
    </source>
</evidence>
<keyword evidence="2" id="KW-0597">Phosphoprotein</keyword>
<evidence type="ECO:0000256" key="2">
    <source>
        <dbReference type="PROSITE-ProRule" id="PRU00169"/>
    </source>
</evidence>
<dbReference type="GO" id="GO:0000160">
    <property type="term" value="P:phosphorelay signal transduction system"/>
    <property type="evidence" value="ECO:0007669"/>
    <property type="project" value="InterPro"/>
</dbReference>
<dbReference type="SUPFAM" id="SSF52172">
    <property type="entry name" value="CheY-like"/>
    <property type="match status" value="1"/>
</dbReference>
<dbReference type="Proteomes" id="UP000295701">
    <property type="component" value="Unassembled WGS sequence"/>
</dbReference>
<proteinExistence type="predicted"/>
<keyword evidence="1" id="KW-0378">Hydrolase</keyword>
<organism evidence="4 5">
    <name type="scientific">Palleronia sediminis</name>
    <dbReference type="NCBI Taxonomy" id="2547833"/>
    <lineage>
        <taxon>Bacteria</taxon>
        <taxon>Pseudomonadati</taxon>
        <taxon>Pseudomonadota</taxon>
        <taxon>Alphaproteobacteria</taxon>
        <taxon>Rhodobacterales</taxon>
        <taxon>Roseobacteraceae</taxon>
        <taxon>Palleronia</taxon>
    </lineage>
</organism>
<dbReference type="PANTHER" id="PTHR43156">
    <property type="entry name" value="STAGE II SPORULATION PROTEIN E-RELATED"/>
    <property type="match status" value="1"/>
</dbReference>
<feature type="modified residue" description="4-aspartylphosphate" evidence="2">
    <location>
        <position position="65"/>
    </location>
</feature>
<dbReference type="InterPro" id="IPR052016">
    <property type="entry name" value="Bact_Sigma-Reg"/>
</dbReference>
<evidence type="ECO:0000259" key="3">
    <source>
        <dbReference type="PROSITE" id="PS50110"/>
    </source>
</evidence>
<gene>
    <name evidence="4" type="ORF">E2L08_11710</name>
</gene>
<dbReference type="OrthoDB" id="9811749at2"/>